<dbReference type="GO" id="GO:0030576">
    <property type="term" value="P:Cajal body organization"/>
    <property type="evidence" value="ECO:0007669"/>
    <property type="project" value="InterPro"/>
</dbReference>
<dbReference type="PANTHER" id="PTHR15294:SF3">
    <property type="entry name" value="SUMO-SPECIFIC ISOPEPTIDASE USPL1"/>
    <property type="match status" value="1"/>
</dbReference>
<feature type="domain" description="USP" evidence="1">
    <location>
        <begin position="22"/>
        <end position="286"/>
    </location>
</feature>
<dbReference type="STRING" id="51511.ENSCSAVP00000001539"/>
<reference evidence="3" key="1">
    <citation type="submission" date="2003-08" db="EMBL/GenBank/DDBJ databases">
        <authorList>
            <person name="Birren B."/>
            <person name="Nusbaum C."/>
            <person name="Abebe A."/>
            <person name="Abouelleil A."/>
            <person name="Adekoya E."/>
            <person name="Ait-zahra M."/>
            <person name="Allen N."/>
            <person name="Allen T."/>
            <person name="An P."/>
            <person name="Anderson M."/>
            <person name="Anderson S."/>
            <person name="Arachchi H."/>
            <person name="Armbruster J."/>
            <person name="Bachantsang P."/>
            <person name="Baldwin J."/>
            <person name="Barry A."/>
            <person name="Bayul T."/>
            <person name="Blitshsteyn B."/>
            <person name="Bloom T."/>
            <person name="Blye J."/>
            <person name="Boguslavskiy L."/>
            <person name="Borowsky M."/>
            <person name="Boukhgalter B."/>
            <person name="Brunache A."/>
            <person name="Butler J."/>
            <person name="Calixte N."/>
            <person name="Calvo S."/>
            <person name="Camarata J."/>
            <person name="Campo K."/>
            <person name="Chang J."/>
            <person name="Cheshatsang Y."/>
            <person name="Citroen M."/>
            <person name="Collymore A."/>
            <person name="Considine T."/>
            <person name="Cook A."/>
            <person name="Cooke P."/>
            <person name="Corum B."/>
            <person name="Cuomo C."/>
            <person name="David R."/>
            <person name="Dawoe T."/>
            <person name="Degray S."/>
            <person name="Dodge S."/>
            <person name="Dooley K."/>
            <person name="Dorje P."/>
            <person name="Dorjee K."/>
            <person name="Dorris L."/>
            <person name="Duffey N."/>
            <person name="Dupes A."/>
            <person name="Elkins T."/>
            <person name="Engels R."/>
            <person name="Erickson J."/>
            <person name="Farina A."/>
            <person name="Faro S."/>
            <person name="Ferreira P."/>
            <person name="Fischer H."/>
            <person name="Fitzgerald M."/>
            <person name="Foley K."/>
            <person name="Gage D."/>
            <person name="Galagan J."/>
            <person name="Gearin G."/>
            <person name="Gnerre S."/>
            <person name="Gnirke A."/>
            <person name="Goyette A."/>
            <person name="Graham J."/>
            <person name="Grandbois E."/>
            <person name="Gyaltsen K."/>
            <person name="Hafez N."/>
            <person name="Hagopian D."/>
            <person name="Hagos B."/>
            <person name="Hall J."/>
            <person name="Hatcher B."/>
            <person name="Heller A."/>
            <person name="Higgins H."/>
            <person name="Honan T."/>
            <person name="Horn A."/>
            <person name="Houde N."/>
            <person name="Hughes L."/>
            <person name="Hulme W."/>
            <person name="Husby E."/>
            <person name="Iliev I."/>
            <person name="Jaffe D."/>
            <person name="Jones C."/>
            <person name="Kamal M."/>
            <person name="Kamat A."/>
            <person name="Kamvysselis M."/>
            <person name="Karlsson E."/>
            <person name="Kells C."/>
            <person name="Kieu A."/>
            <person name="Kisner P."/>
            <person name="Kodira C."/>
            <person name="Kulbokas E."/>
            <person name="Labutti K."/>
            <person name="Lama D."/>
            <person name="Landers T."/>
            <person name="Leger J."/>
            <person name="Levine S."/>
            <person name="Lewis D."/>
            <person name="Lewis T."/>
            <person name="Lindblad-toh K."/>
            <person name="Liu X."/>
            <person name="Lokyitsang T."/>
            <person name="Lokyitsang Y."/>
            <person name="Lucien O."/>
            <person name="Lui A."/>
            <person name="Ma L.J."/>
            <person name="Mabbitt R."/>
            <person name="Macdonald J."/>
            <person name="Maclean C."/>
            <person name="Major J."/>
            <person name="Manning J."/>
            <person name="Marabella R."/>
            <person name="Maru K."/>
            <person name="Matthews C."/>
            <person name="Mauceli E."/>
            <person name="Mccarthy M."/>
            <person name="Mcdonough S."/>
            <person name="Mcghee T."/>
            <person name="Meldrim J."/>
            <person name="Meneus L."/>
            <person name="Mesirov J."/>
            <person name="Mihalev A."/>
            <person name="Mihova T."/>
            <person name="Mikkelsen T."/>
            <person name="Mlenga V."/>
            <person name="Moru K."/>
            <person name="Mozes J."/>
            <person name="Mulrain L."/>
            <person name="Munson G."/>
            <person name="Naylor J."/>
            <person name="Newes C."/>
            <person name="Nguyen C."/>
            <person name="Nguyen N."/>
            <person name="Nguyen T."/>
            <person name="Nicol R."/>
            <person name="Nielsen C."/>
            <person name="Nizzari M."/>
            <person name="Norbu C."/>
            <person name="Norbu N."/>
            <person name="O'donnell P."/>
            <person name="Okoawo O."/>
            <person name="O'leary S."/>
            <person name="Omotosho B."/>
            <person name="O'neill K."/>
            <person name="Osman S."/>
            <person name="Parker S."/>
            <person name="Perrin D."/>
            <person name="Phunkhang P."/>
            <person name="Piqani B."/>
            <person name="Purcell S."/>
            <person name="Rachupka T."/>
            <person name="Ramasamy U."/>
            <person name="Rameau R."/>
            <person name="Ray V."/>
            <person name="Raymond C."/>
            <person name="Retta R."/>
            <person name="Richardson S."/>
            <person name="Rise C."/>
            <person name="Rodriguez J."/>
            <person name="Rogers J."/>
            <person name="Rogov P."/>
            <person name="Rutman M."/>
            <person name="Schupbach R."/>
            <person name="Seaman C."/>
            <person name="Settipalli S."/>
            <person name="Sharpe T."/>
            <person name="Sheridan J."/>
            <person name="Sherpa N."/>
            <person name="Shi J."/>
            <person name="Smirnov S."/>
            <person name="Smith C."/>
            <person name="Sougnez C."/>
            <person name="Spencer B."/>
            <person name="Stalker J."/>
            <person name="Stange-thomann N."/>
            <person name="Stavropoulos S."/>
            <person name="Stetson K."/>
            <person name="Stone C."/>
            <person name="Stone S."/>
            <person name="Stubbs M."/>
            <person name="Talamas J."/>
            <person name="Tchuinga P."/>
            <person name="Tenzing P."/>
            <person name="Tesfaye S."/>
            <person name="Theodore J."/>
            <person name="Thoulutsang Y."/>
            <person name="Topham K."/>
            <person name="Towey S."/>
            <person name="Tsamla T."/>
            <person name="Tsomo N."/>
            <person name="Vallee D."/>
            <person name="Vassiliev H."/>
            <person name="Venkataraman V."/>
            <person name="Vinson J."/>
            <person name="Vo A."/>
            <person name="Wade C."/>
            <person name="Wang S."/>
            <person name="Wangchuk T."/>
            <person name="Wangdi T."/>
            <person name="Whittaker C."/>
            <person name="Wilkinson J."/>
            <person name="Wu Y."/>
            <person name="Wyman D."/>
            <person name="Yadav S."/>
            <person name="Yang S."/>
            <person name="Yang X."/>
            <person name="Yeager S."/>
            <person name="Yee E."/>
            <person name="Young G."/>
            <person name="Zainoun J."/>
            <person name="Zembeck L."/>
            <person name="Zimmer A."/>
            <person name="Zody M."/>
            <person name="Lander E."/>
        </authorList>
    </citation>
    <scope>NUCLEOTIDE SEQUENCE [LARGE SCALE GENOMIC DNA]</scope>
</reference>
<dbReference type="AlphaFoldDB" id="H2Y891"/>
<dbReference type="Gene3D" id="3.90.70.10">
    <property type="entry name" value="Cysteine proteinases"/>
    <property type="match status" value="1"/>
</dbReference>
<dbReference type="GO" id="GO:0015030">
    <property type="term" value="C:Cajal body"/>
    <property type="evidence" value="ECO:0007669"/>
    <property type="project" value="TreeGrafter"/>
</dbReference>
<dbReference type="InterPro" id="IPR028889">
    <property type="entry name" value="USP"/>
</dbReference>
<name>H2Y891_CIOSA</name>
<dbReference type="MEROPS" id="C98.001"/>
<dbReference type="InterPro" id="IPR028890">
    <property type="entry name" value="Peptidase_C98"/>
</dbReference>
<evidence type="ECO:0000313" key="2">
    <source>
        <dbReference type="Ensembl" id="ENSCSAVP00000001539.1"/>
    </source>
</evidence>
<dbReference type="GO" id="GO:0032183">
    <property type="term" value="F:SUMO binding"/>
    <property type="evidence" value="ECO:0007669"/>
    <property type="project" value="InterPro"/>
</dbReference>
<reference evidence="2" key="3">
    <citation type="submission" date="2025-09" db="UniProtKB">
        <authorList>
            <consortium name="Ensembl"/>
        </authorList>
    </citation>
    <scope>IDENTIFICATION</scope>
</reference>
<dbReference type="GeneTree" id="ENSGT00390000002316"/>
<dbReference type="SUPFAM" id="SSF54001">
    <property type="entry name" value="Cysteine proteinases"/>
    <property type="match status" value="1"/>
</dbReference>
<dbReference type="HOGENOM" id="CLU_974970_0_0_1"/>
<dbReference type="Pfam" id="PF15499">
    <property type="entry name" value="Peptidase_C98"/>
    <property type="match status" value="1"/>
</dbReference>
<sequence>MFSFGSIEVKELGLPPKYKSIVQWKNKNNSCWLDTLLTIIVFSVNIRAAINRNMQELALFNRLSTLYDQCQKRHSDTSTADTNVVVEHDIYNQLDFARSYVLNQLRQKLPSLSPGDHESCFEMFSNILKLGPLSKLFSVTLRWEFECDECQYKKARRVTTEITSFPSTTPDFHPLNASFHRSCFTCSAQNQLMTMVMERIPPCLMLHFEQGLPHNRFKVLDFGIQGHLYSVTAAVQYINKPFNHFIVWIRDCKANKWLCCDDLNPVSSWQSRPPKIPPGEIHMVLW</sequence>
<protein>
    <recommendedName>
        <fullName evidence="1">USP domain-containing protein</fullName>
    </recommendedName>
</protein>
<dbReference type="GO" id="GO:0016926">
    <property type="term" value="P:protein desumoylation"/>
    <property type="evidence" value="ECO:0007669"/>
    <property type="project" value="TreeGrafter"/>
</dbReference>
<dbReference type="Ensembl" id="ENSCSAVT00000001559.1">
    <property type="protein sequence ID" value="ENSCSAVP00000001539.1"/>
    <property type="gene ID" value="ENSCSAVG00000000879.1"/>
</dbReference>
<dbReference type="OMA" id="ANCCATR"/>
<evidence type="ECO:0000259" key="1">
    <source>
        <dbReference type="PROSITE" id="PS50235"/>
    </source>
</evidence>
<accession>H2Y891</accession>
<dbReference type="PROSITE" id="PS50235">
    <property type="entry name" value="USP_3"/>
    <property type="match status" value="1"/>
</dbReference>
<organism evidence="2 3">
    <name type="scientific">Ciona savignyi</name>
    <name type="common">Pacific transparent sea squirt</name>
    <dbReference type="NCBI Taxonomy" id="51511"/>
    <lineage>
        <taxon>Eukaryota</taxon>
        <taxon>Metazoa</taxon>
        <taxon>Chordata</taxon>
        <taxon>Tunicata</taxon>
        <taxon>Ascidiacea</taxon>
        <taxon>Phlebobranchia</taxon>
        <taxon>Cionidae</taxon>
        <taxon>Ciona</taxon>
    </lineage>
</organism>
<dbReference type="InterPro" id="IPR033505">
    <property type="entry name" value="USPL1"/>
</dbReference>
<reference evidence="2" key="2">
    <citation type="submission" date="2025-08" db="UniProtKB">
        <authorList>
            <consortium name="Ensembl"/>
        </authorList>
    </citation>
    <scope>IDENTIFICATION</scope>
</reference>
<dbReference type="Proteomes" id="UP000007875">
    <property type="component" value="Unassembled WGS sequence"/>
</dbReference>
<dbReference type="InParanoid" id="H2Y891"/>
<proteinExistence type="predicted"/>
<keyword evidence="3" id="KW-1185">Reference proteome</keyword>
<dbReference type="eggNOG" id="ENOG502QRFM">
    <property type="taxonomic scope" value="Eukaryota"/>
</dbReference>
<dbReference type="PANTHER" id="PTHR15294">
    <property type="entry name" value="RETINOVIN-RELATED"/>
    <property type="match status" value="1"/>
</dbReference>
<evidence type="ECO:0000313" key="3">
    <source>
        <dbReference type="Proteomes" id="UP000007875"/>
    </source>
</evidence>
<dbReference type="InterPro" id="IPR038765">
    <property type="entry name" value="Papain-like_cys_pep_sf"/>
</dbReference>